<accession>A0A158KCP9</accession>
<protein>
    <recommendedName>
        <fullName evidence="2">Surface antigen domain-containing protein</fullName>
    </recommendedName>
</protein>
<gene>
    <name evidence="3" type="ORF">AWB67_05351</name>
</gene>
<dbReference type="Proteomes" id="UP000054925">
    <property type="component" value="Unassembled WGS sequence"/>
</dbReference>
<feature type="region of interest" description="Disordered" evidence="1">
    <location>
        <begin position="92"/>
        <end position="118"/>
    </location>
</feature>
<organism evidence="3 4">
    <name type="scientific">Caballeronia terrestris</name>
    <dbReference type="NCBI Taxonomy" id="1226301"/>
    <lineage>
        <taxon>Bacteria</taxon>
        <taxon>Pseudomonadati</taxon>
        <taxon>Pseudomonadota</taxon>
        <taxon>Betaproteobacteria</taxon>
        <taxon>Burkholderiales</taxon>
        <taxon>Burkholderiaceae</taxon>
        <taxon>Caballeronia</taxon>
    </lineage>
</organism>
<reference evidence="3" key="1">
    <citation type="submission" date="2016-01" db="EMBL/GenBank/DDBJ databases">
        <authorList>
            <person name="Peeters C."/>
        </authorList>
    </citation>
    <scope>NUCLEOTIDE SEQUENCE [LARGE SCALE GENOMIC DNA]</scope>
    <source>
        <strain evidence="3">LMG 22937</strain>
    </source>
</reference>
<evidence type="ECO:0000259" key="2">
    <source>
        <dbReference type="Pfam" id="PF16998"/>
    </source>
</evidence>
<dbReference type="AlphaFoldDB" id="A0A158KCP9"/>
<sequence>MPILTQETCTPLRMKSTRQAQASNVEQGRLMAISLVGTRAIVGLLSSIVLLVWQSPACAGNLSFLKDTPITYMKQPDREVLNKSARTALDTKQDGESLNWSNEGTGNPVAIRGTITPRDSVKDGERTCRKLTIIAVAKGQTETWGPTACRTGKGAWEVQER</sequence>
<name>A0A158KCP9_9BURK</name>
<dbReference type="EMBL" id="FCOL02000046">
    <property type="protein sequence ID" value="SAL78902.1"/>
    <property type="molecule type" value="Genomic_DNA"/>
</dbReference>
<dbReference type="Pfam" id="PF16998">
    <property type="entry name" value="17kDa_Anti_2"/>
    <property type="match status" value="1"/>
</dbReference>
<evidence type="ECO:0000313" key="4">
    <source>
        <dbReference type="Proteomes" id="UP000054925"/>
    </source>
</evidence>
<keyword evidence="4" id="KW-1185">Reference proteome</keyword>
<comment type="caution">
    <text evidence="3">The sequence shown here is derived from an EMBL/GenBank/DDBJ whole genome shotgun (WGS) entry which is preliminary data.</text>
</comment>
<dbReference type="InterPro" id="IPR032635">
    <property type="entry name" value="Anti_2"/>
</dbReference>
<proteinExistence type="predicted"/>
<feature type="compositionally biased region" description="Polar residues" evidence="1">
    <location>
        <begin position="96"/>
        <end position="105"/>
    </location>
</feature>
<evidence type="ECO:0000256" key="1">
    <source>
        <dbReference type="SAM" id="MobiDB-lite"/>
    </source>
</evidence>
<feature type="domain" description="Surface antigen" evidence="2">
    <location>
        <begin position="74"/>
        <end position="159"/>
    </location>
</feature>
<evidence type="ECO:0000313" key="3">
    <source>
        <dbReference type="EMBL" id="SAL78902.1"/>
    </source>
</evidence>